<accession>A0AAV7PWE2</accession>
<feature type="non-terminal residue" evidence="1">
    <location>
        <position position="63"/>
    </location>
</feature>
<organism evidence="1 2">
    <name type="scientific">Pleurodeles waltl</name>
    <name type="common">Iberian ribbed newt</name>
    <dbReference type="NCBI Taxonomy" id="8319"/>
    <lineage>
        <taxon>Eukaryota</taxon>
        <taxon>Metazoa</taxon>
        <taxon>Chordata</taxon>
        <taxon>Craniata</taxon>
        <taxon>Vertebrata</taxon>
        <taxon>Euteleostomi</taxon>
        <taxon>Amphibia</taxon>
        <taxon>Batrachia</taxon>
        <taxon>Caudata</taxon>
        <taxon>Salamandroidea</taxon>
        <taxon>Salamandridae</taxon>
        <taxon>Pleurodelinae</taxon>
        <taxon>Pleurodeles</taxon>
    </lineage>
</organism>
<keyword evidence="2" id="KW-1185">Reference proteome</keyword>
<proteinExistence type="predicted"/>
<gene>
    <name evidence="1" type="ORF">NDU88_010976</name>
</gene>
<sequence>GQQHCKLPLCPRTWAAALQASPVSQNKYSRVAAVQASLCVPELQQGSSTASFLCVPEHVQQGS</sequence>
<protein>
    <submittedName>
        <fullName evidence="1">Uncharacterized protein</fullName>
    </submittedName>
</protein>
<reference evidence="1" key="1">
    <citation type="journal article" date="2022" name="bioRxiv">
        <title>Sequencing and chromosome-scale assembly of the giantPleurodeles waltlgenome.</title>
        <authorList>
            <person name="Brown T."/>
            <person name="Elewa A."/>
            <person name="Iarovenko S."/>
            <person name="Subramanian E."/>
            <person name="Araus A.J."/>
            <person name="Petzold A."/>
            <person name="Susuki M."/>
            <person name="Suzuki K.-i.T."/>
            <person name="Hayashi T."/>
            <person name="Toyoda A."/>
            <person name="Oliveira C."/>
            <person name="Osipova E."/>
            <person name="Leigh N.D."/>
            <person name="Simon A."/>
            <person name="Yun M.H."/>
        </authorList>
    </citation>
    <scope>NUCLEOTIDE SEQUENCE</scope>
    <source>
        <strain evidence="1">20211129_DDA</strain>
        <tissue evidence="1">Liver</tissue>
    </source>
</reference>
<dbReference type="Proteomes" id="UP001066276">
    <property type="component" value="Chromosome 7"/>
</dbReference>
<evidence type="ECO:0000313" key="2">
    <source>
        <dbReference type="Proteomes" id="UP001066276"/>
    </source>
</evidence>
<comment type="caution">
    <text evidence="1">The sequence shown here is derived from an EMBL/GenBank/DDBJ whole genome shotgun (WGS) entry which is preliminary data.</text>
</comment>
<evidence type="ECO:0000313" key="1">
    <source>
        <dbReference type="EMBL" id="KAJ1132672.1"/>
    </source>
</evidence>
<dbReference type="AlphaFoldDB" id="A0AAV7PWE2"/>
<dbReference type="EMBL" id="JANPWB010000011">
    <property type="protein sequence ID" value="KAJ1132672.1"/>
    <property type="molecule type" value="Genomic_DNA"/>
</dbReference>
<name>A0AAV7PWE2_PLEWA</name>
<feature type="non-terminal residue" evidence="1">
    <location>
        <position position="1"/>
    </location>
</feature>